<feature type="region of interest" description="Disordered" evidence="1">
    <location>
        <begin position="91"/>
        <end position="120"/>
    </location>
</feature>
<keyword evidence="3" id="KW-1185">Reference proteome</keyword>
<name>A0AAN7YI38_9EURO</name>
<dbReference type="EMBL" id="JAVRRJ010000002">
    <property type="protein sequence ID" value="KAK5088321.1"/>
    <property type="molecule type" value="Genomic_DNA"/>
</dbReference>
<feature type="compositionally biased region" description="Basic and acidic residues" evidence="1">
    <location>
        <begin position="1"/>
        <end position="11"/>
    </location>
</feature>
<reference evidence="2 3" key="1">
    <citation type="submission" date="2023-08" db="EMBL/GenBank/DDBJ databases">
        <title>Black Yeasts Isolated from many extreme environments.</title>
        <authorList>
            <person name="Coleine C."/>
            <person name="Stajich J.E."/>
            <person name="Selbmann L."/>
        </authorList>
    </citation>
    <scope>NUCLEOTIDE SEQUENCE [LARGE SCALE GENOMIC DNA]</scope>
    <source>
        <strain evidence="2 3">CCFEE 5910</strain>
    </source>
</reference>
<evidence type="ECO:0000256" key="1">
    <source>
        <dbReference type="SAM" id="MobiDB-lite"/>
    </source>
</evidence>
<evidence type="ECO:0000313" key="3">
    <source>
        <dbReference type="Proteomes" id="UP001309876"/>
    </source>
</evidence>
<evidence type="ECO:0000313" key="2">
    <source>
        <dbReference type="EMBL" id="KAK5088321.1"/>
    </source>
</evidence>
<feature type="region of interest" description="Disordered" evidence="1">
    <location>
        <begin position="1"/>
        <end position="21"/>
    </location>
</feature>
<dbReference type="PANTHER" id="PTHR37450:SF1">
    <property type="entry name" value="CIPC PROTEIN"/>
    <property type="match status" value="1"/>
</dbReference>
<protein>
    <recommendedName>
        <fullName evidence="4">CipC-like antibiotic response protein</fullName>
    </recommendedName>
</protein>
<feature type="compositionally biased region" description="Basic and acidic residues" evidence="1">
    <location>
        <begin position="91"/>
        <end position="106"/>
    </location>
</feature>
<proteinExistence type="predicted"/>
<dbReference type="AlphaFoldDB" id="A0AAN7YI38"/>
<comment type="caution">
    <text evidence="2">The sequence shown here is derived from an EMBL/GenBank/DDBJ whole genome shotgun (WGS) entry which is preliminary data.</text>
</comment>
<dbReference type="Proteomes" id="UP001309876">
    <property type="component" value="Unassembled WGS sequence"/>
</dbReference>
<dbReference type="PANTHER" id="PTHR37450">
    <property type="entry name" value="CIPC PROTEIN"/>
    <property type="match status" value="1"/>
</dbReference>
<feature type="compositionally biased region" description="Polar residues" evidence="1">
    <location>
        <begin position="109"/>
        <end position="120"/>
    </location>
</feature>
<dbReference type="Pfam" id="PF12585">
    <property type="entry name" value="DUF3759"/>
    <property type="match status" value="1"/>
</dbReference>
<organism evidence="2 3">
    <name type="scientific">Lithohypha guttulata</name>
    <dbReference type="NCBI Taxonomy" id="1690604"/>
    <lineage>
        <taxon>Eukaryota</taxon>
        <taxon>Fungi</taxon>
        <taxon>Dikarya</taxon>
        <taxon>Ascomycota</taxon>
        <taxon>Pezizomycotina</taxon>
        <taxon>Eurotiomycetes</taxon>
        <taxon>Chaetothyriomycetidae</taxon>
        <taxon>Chaetothyriales</taxon>
        <taxon>Trichomeriaceae</taxon>
        <taxon>Lithohypha</taxon>
    </lineage>
</organism>
<gene>
    <name evidence="2" type="ORF">LTR05_002538</name>
</gene>
<accession>A0AAN7YI38</accession>
<evidence type="ECO:0008006" key="4">
    <source>
        <dbReference type="Google" id="ProtNLM"/>
    </source>
</evidence>
<sequence>MFGWDESRDAHQQVYGDDDNQAKFSHELIGGAAAFEGMKLFEDRQRKEGKVVNHQFAKELLAGFAGAEADRLAETKGMDEYDRIEAKRHAERSAQNMYDHHYRNADQYDPNQYEQPNFNY</sequence>
<dbReference type="InterPro" id="IPR022234">
    <property type="entry name" value="DUF3759"/>
</dbReference>